<evidence type="ECO:0000259" key="4">
    <source>
        <dbReference type="PROSITE" id="PS50010"/>
    </source>
</evidence>
<dbReference type="InterPro" id="IPR035899">
    <property type="entry name" value="DBL_dom_sf"/>
</dbReference>
<dbReference type="CDD" id="cd00160">
    <property type="entry name" value="RhoGEF"/>
    <property type="match status" value="1"/>
</dbReference>
<protein>
    <submittedName>
        <fullName evidence="5">RhoGEF domain containing protein</fullName>
    </submittedName>
</protein>
<dbReference type="OrthoDB" id="341259at2759"/>
<dbReference type="InterPro" id="IPR051092">
    <property type="entry name" value="FYVE_RhoGEF_PH"/>
</dbReference>
<evidence type="ECO:0000313" key="6">
    <source>
        <dbReference type="Proteomes" id="UP000011083"/>
    </source>
</evidence>
<feature type="compositionally biased region" description="Basic and acidic residues" evidence="2">
    <location>
        <begin position="817"/>
        <end position="830"/>
    </location>
</feature>
<dbReference type="InterPro" id="IPR011993">
    <property type="entry name" value="PH-like_dom_sf"/>
</dbReference>
<dbReference type="InterPro" id="IPR055251">
    <property type="entry name" value="SOS1_NGEF_PH"/>
</dbReference>
<dbReference type="Proteomes" id="UP000011083">
    <property type="component" value="Unassembled WGS sequence"/>
</dbReference>
<dbReference type="PANTHER" id="PTHR12673">
    <property type="entry name" value="FACIOGENITAL DYSPLASIA PROTEIN"/>
    <property type="match status" value="1"/>
</dbReference>
<proteinExistence type="predicted"/>
<feature type="repeat" description="ANK" evidence="1">
    <location>
        <begin position="250"/>
        <end position="282"/>
    </location>
</feature>
<sequence length="978" mass="106452">MLEQEAVGLQELLVRYDQLEKALIEVAVSATKALNSSTSTPTRKPPSSTNLRSRMQHRRLGSEAAQPASNAAEEEEEEAAPVPLPPLPALPVLVQKRASLADIRRKLEEEPASINEKDTTGQTPLHMACSNATNVEVVRALIAAGASVTEADSNGWTALHLSSGADPSAANLDGTRPMHYLVCRKAIEYNRETVDHIRGAVLCLLKGGVDVNQPNRNGDTPLHLAALHDGYEVAQVLIDSGADPSITNGLGETVLHYAIMANKKVIVEKLLEKGMDPRIDSTPSVPSPLQMAANLGPAGKEMYALLRARVSVLDMKDMSPEEKKMYRRNLAIEELILTEKEYIHDLDVLVRVFLVPIQRNLADEEQKVKILDDQELRLIFGNVEEILHGSKALHQALDHAWKEALASKRAPHVGQIFLDHMASLREYEKLCTHQQMATESLDKALGTAVDKDDGNSTGSLAFSKRFRRKEEGERSEFAQFCDEAKRHKDCRRLDIASFLIKPFQRVTKYPLLFREIISYMDASDPDYENIQKAQAEIGKMIAKANEKKRIVDNFQVLIEIQSRIILPAGSNLIKKGRAFVQEGRFHVSVNREKFAKRLLFLFSDLLILTQPVKKEVERSMYLHSIPLAAAVLSDIKEGAHEAGKMARHAFSVQHAREPLRIVAFAASDDEKRDWMHMLSTRIASAAAESQAEPTSAFASPQVFINLHTTATTTNSTTPMTTTSSDSLPTLSPLSSSSSIAASASPASSAVVENMSKGRLSSSMIVRPQDRKGLGKMVQRLVEQKANRGHHHHSPKDEQPSEATTTTGGGGGRGSGEASKETNRSWGEAELKLTLTEQRAGSRKSFLRANSANFARTPTTTASGPDSGDGSGSEPRPAEAELSTPRQTTFVKYKPSTSSSSSARPTSPPPASATATSSTAPAATTTGWAPATKRSASARGGADSEAERQRKGTTAFFGLRASSDIPTTTTQPPATRPRP</sequence>
<feature type="compositionally biased region" description="Low complexity" evidence="2">
    <location>
        <begin position="911"/>
        <end position="931"/>
    </location>
</feature>
<feature type="compositionally biased region" description="Low complexity" evidence="2">
    <location>
        <begin position="894"/>
        <end position="904"/>
    </location>
</feature>
<dbReference type="SUPFAM" id="SSF48065">
    <property type="entry name" value="DBL homology domain (DH-domain)"/>
    <property type="match status" value="1"/>
</dbReference>
<dbReference type="VEuPathDB" id="AmoebaDB:ACA1_382910"/>
<dbReference type="SUPFAM" id="SSF48403">
    <property type="entry name" value="Ankyrin repeat"/>
    <property type="match status" value="1"/>
</dbReference>
<evidence type="ECO:0000259" key="3">
    <source>
        <dbReference type="PROSITE" id="PS50003"/>
    </source>
</evidence>
<dbReference type="PROSITE" id="PS50088">
    <property type="entry name" value="ANK_REPEAT"/>
    <property type="match status" value="3"/>
</dbReference>
<evidence type="ECO:0000313" key="5">
    <source>
        <dbReference type="EMBL" id="ELR16791.1"/>
    </source>
</evidence>
<dbReference type="GO" id="GO:0005737">
    <property type="term" value="C:cytoplasm"/>
    <property type="evidence" value="ECO:0007669"/>
    <property type="project" value="TreeGrafter"/>
</dbReference>
<keyword evidence="6" id="KW-1185">Reference proteome</keyword>
<dbReference type="InterPro" id="IPR002110">
    <property type="entry name" value="Ankyrin_rpt"/>
</dbReference>
<reference evidence="5 6" key="1">
    <citation type="journal article" date="2013" name="Genome Biol.">
        <title>Genome of Acanthamoeba castellanii highlights extensive lateral gene transfer and early evolution of tyrosine kinase signaling.</title>
        <authorList>
            <person name="Clarke M."/>
            <person name="Lohan A.J."/>
            <person name="Liu B."/>
            <person name="Lagkouvardos I."/>
            <person name="Roy S."/>
            <person name="Zafar N."/>
            <person name="Bertelli C."/>
            <person name="Schilde C."/>
            <person name="Kianianmomeni A."/>
            <person name="Burglin T.R."/>
            <person name="Frech C."/>
            <person name="Turcotte B."/>
            <person name="Kopec K.O."/>
            <person name="Synnott J.M."/>
            <person name="Choo C."/>
            <person name="Paponov I."/>
            <person name="Finkler A."/>
            <person name="Soon Heng Tan C."/>
            <person name="Hutchins A.P."/>
            <person name="Weinmeier T."/>
            <person name="Rattei T."/>
            <person name="Chu J.S."/>
            <person name="Gimenez G."/>
            <person name="Irimia M."/>
            <person name="Rigden D.J."/>
            <person name="Fitzpatrick D.A."/>
            <person name="Lorenzo-Morales J."/>
            <person name="Bateman A."/>
            <person name="Chiu C.H."/>
            <person name="Tang P."/>
            <person name="Hegemann P."/>
            <person name="Fromm H."/>
            <person name="Raoult D."/>
            <person name="Greub G."/>
            <person name="Miranda-Saavedra D."/>
            <person name="Chen N."/>
            <person name="Nash P."/>
            <person name="Ginger M.L."/>
            <person name="Horn M."/>
            <person name="Schaap P."/>
            <person name="Caler L."/>
            <person name="Loftus B."/>
        </authorList>
    </citation>
    <scope>NUCLEOTIDE SEQUENCE [LARGE SCALE GENOMIC DNA]</scope>
    <source>
        <strain evidence="5 6">Neff</strain>
    </source>
</reference>
<evidence type="ECO:0000256" key="1">
    <source>
        <dbReference type="PROSITE-ProRule" id="PRU00023"/>
    </source>
</evidence>
<feature type="region of interest" description="Disordered" evidence="2">
    <location>
        <begin position="710"/>
        <end position="747"/>
    </location>
</feature>
<dbReference type="GeneID" id="14917509"/>
<dbReference type="Gene3D" id="1.20.900.10">
    <property type="entry name" value="Dbl homology (DH) domain"/>
    <property type="match status" value="1"/>
</dbReference>
<feature type="domain" description="DH" evidence="4">
    <location>
        <begin position="327"/>
        <end position="547"/>
    </location>
</feature>
<dbReference type="InterPro" id="IPR001849">
    <property type="entry name" value="PH_domain"/>
</dbReference>
<dbReference type="Pfam" id="PF12796">
    <property type="entry name" value="Ank_2"/>
    <property type="match status" value="2"/>
</dbReference>
<name>L8GXH8_ACACF</name>
<gene>
    <name evidence="5" type="ORF">ACA1_382910</name>
</gene>
<dbReference type="Pfam" id="PF22697">
    <property type="entry name" value="SOS1_NGEF_PH"/>
    <property type="match status" value="1"/>
</dbReference>
<feature type="repeat" description="ANK" evidence="1">
    <location>
        <begin position="120"/>
        <end position="153"/>
    </location>
</feature>
<dbReference type="PROSITE" id="PS50003">
    <property type="entry name" value="PH_DOMAIN"/>
    <property type="match status" value="1"/>
</dbReference>
<dbReference type="PANTHER" id="PTHR12673:SF159">
    <property type="entry name" value="LD03170P"/>
    <property type="match status" value="1"/>
</dbReference>
<evidence type="ECO:0000256" key="2">
    <source>
        <dbReference type="SAM" id="MobiDB-lite"/>
    </source>
</evidence>
<dbReference type="RefSeq" id="XP_004338804.1">
    <property type="nucleotide sequence ID" value="XM_004338756.1"/>
</dbReference>
<dbReference type="GO" id="GO:0005085">
    <property type="term" value="F:guanyl-nucleotide exchange factor activity"/>
    <property type="evidence" value="ECO:0007669"/>
    <property type="project" value="InterPro"/>
</dbReference>
<dbReference type="SMART" id="SM00325">
    <property type="entry name" value="RhoGEF"/>
    <property type="match status" value="1"/>
</dbReference>
<dbReference type="SUPFAM" id="SSF50729">
    <property type="entry name" value="PH domain-like"/>
    <property type="match status" value="1"/>
</dbReference>
<dbReference type="PROSITE" id="PS50010">
    <property type="entry name" value="DH_2"/>
    <property type="match status" value="1"/>
</dbReference>
<dbReference type="PROSITE" id="PS50297">
    <property type="entry name" value="ANK_REP_REGION"/>
    <property type="match status" value="3"/>
</dbReference>
<feature type="region of interest" description="Disordered" evidence="2">
    <location>
        <begin position="784"/>
        <end position="978"/>
    </location>
</feature>
<feature type="compositionally biased region" description="Low complexity" evidence="2">
    <location>
        <begin position="36"/>
        <end position="49"/>
    </location>
</feature>
<dbReference type="SMART" id="SM00233">
    <property type="entry name" value="PH"/>
    <property type="match status" value="1"/>
</dbReference>
<feature type="repeat" description="ANK" evidence="1">
    <location>
        <begin position="217"/>
        <end position="249"/>
    </location>
</feature>
<dbReference type="InterPro" id="IPR036770">
    <property type="entry name" value="Ankyrin_rpt-contain_sf"/>
</dbReference>
<accession>L8GXH8</accession>
<feature type="region of interest" description="Disordered" evidence="2">
    <location>
        <begin position="33"/>
        <end position="88"/>
    </location>
</feature>
<keyword evidence="1" id="KW-0040">ANK repeat</keyword>
<dbReference type="Gene3D" id="2.30.29.30">
    <property type="entry name" value="Pleckstrin-homology domain (PH domain)/Phosphotyrosine-binding domain (PTB)"/>
    <property type="match status" value="1"/>
</dbReference>
<dbReference type="EMBL" id="KB007982">
    <property type="protein sequence ID" value="ELR16791.1"/>
    <property type="molecule type" value="Genomic_DNA"/>
</dbReference>
<dbReference type="STRING" id="1257118.L8GXH8"/>
<dbReference type="KEGG" id="acan:ACA1_382910"/>
<dbReference type="Gene3D" id="1.25.40.20">
    <property type="entry name" value="Ankyrin repeat-containing domain"/>
    <property type="match status" value="2"/>
</dbReference>
<dbReference type="InterPro" id="IPR000219">
    <property type="entry name" value="DH_dom"/>
</dbReference>
<dbReference type="Pfam" id="PF00621">
    <property type="entry name" value="RhoGEF"/>
    <property type="match status" value="1"/>
</dbReference>
<dbReference type="SMART" id="SM00248">
    <property type="entry name" value="ANK"/>
    <property type="match status" value="4"/>
</dbReference>
<dbReference type="AlphaFoldDB" id="L8GXH8"/>
<organism evidence="5 6">
    <name type="scientific">Acanthamoeba castellanii (strain ATCC 30010 / Neff)</name>
    <dbReference type="NCBI Taxonomy" id="1257118"/>
    <lineage>
        <taxon>Eukaryota</taxon>
        <taxon>Amoebozoa</taxon>
        <taxon>Discosea</taxon>
        <taxon>Longamoebia</taxon>
        <taxon>Centramoebida</taxon>
        <taxon>Acanthamoebidae</taxon>
        <taxon>Acanthamoeba</taxon>
    </lineage>
</organism>
<feature type="domain" description="PH" evidence="3">
    <location>
        <begin position="571"/>
        <end position="683"/>
    </location>
</feature>
<feature type="compositionally biased region" description="Polar residues" evidence="2">
    <location>
        <begin position="847"/>
        <end position="861"/>
    </location>
</feature>